<organism evidence="5 6">
    <name type="scientific">Mycena sanguinolenta</name>
    <dbReference type="NCBI Taxonomy" id="230812"/>
    <lineage>
        <taxon>Eukaryota</taxon>
        <taxon>Fungi</taxon>
        <taxon>Dikarya</taxon>
        <taxon>Basidiomycota</taxon>
        <taxon>Agaricomycotina</taxon>
        <taxon>Agaricomycetes</taxon>
        <taxon>Agaricomycetidae</taxon>
        <taxon>Agaricales</taxon>
        <taxon>Marasmiineae</taxon>
        <taxon>Mycenaceae</taxon>
        <taxon>Mycena</taxon>
    </lineage>
</organism>
<evidence type="ECO:0000256" key="3">
    <source>
        <dbReference type="SAM" id="SignalP"/>
    </source>
</evidence>
<feature type="chain" id="PRO_5034120059" description="DUF7704 domain-containing protein" evidence="3">
    <location>
        <begin position="22"/>
        <end position="262"/>
    </location>
</feature>
<feature type="region of interest" description="Disordered" evidence="1">
    <location>
        <begin position="178"/>
        <end position="262"/>
    </location>
</feature>
<feature type="compositionally biased region" description="Basic and acidic residues" evidence="1">
    <location>
        <begin position="237"/>
        <end position="246"/>
    </location>
</feature>
<dbReference type="Proteomes" id="UP000623467">
    <property type="component" value="Unassembled WGS sequence"/>
</dbReference>
<keyword evidence="2" id="KW-0812">Transmembrane</keyword>
<reference evidence="5" key="1">
    <citation type="submission" date="2020-05" db="EMBL/GenBank/DDBJ databases">
        <title>Mycena genomes resolve the evolution of fungal bioluminescence.</title>
        <authorList>
            <person name="Tsai I.J."/>
        </authorList>
    </citation>
    <scope>NUCLEOTIDE SEQUENCE</scope>
    <source>
        <strain evidence="5">160909Yilan</strain>
    </source>
</reference>
<comment type="caution">
    <text evidence="5">The sequence shown here is derived from an EMBL/GenBank/DDBJ whole genome shotgun (WGS) entry which is preliminary data.</text>
</comment>
<gene>
    <name evidence="5" type="ORF">MSAN_02478200</name>
</gene>
<feature type="domain" description="DUF7704" evidence="4">
    <location>
        <begin position="3"/>
        <end position="149"/>
    </location>
</feature>
<keyword evidence="2" id="KW-0472">Membrane</keyword>
<evidence type="ECO:0000313" key="6">
    <source>
        <dbReference type="Proteomes" id="UP000623467"/>
    </source>
</evidence>
<evidence type="ECO:0000256" key="1">
    <source>
        <dbReference type="SAM" id="MobiDB-lite"/>
    </source>
</evidence>
<dbReference type="OrthoDB" id="2937326at2759"/>
<keyword evidence="6" id="KW-1185">Reference proteome</keyword>
<protein>
    <recommendedName>
        <fullName evidence="4">DUF7704 domain-containing protein</fullName>
    </recommendedName>
</protein>
<keyword evidence="2" id="KW-1133">Transmembrane helix</keyword>
<accession>A0A8H6WRU1</accession>
<dbReference type="AlphaFoldDB" id="A0A8H6WRU1"/>
<sequence length="262" mass="27843">MATFMPPIPRVFFCFIEPALCLFGAAQPLLNPAAITALLPAHLAGRPDPAAAPTPLETLQVLMTSVMMYGWALLTLAIMFLSDGKTTRSRRLVHAYIAISASMDFPHWGAFAYALGAEGIKQWRTFPAEMWMQVLVPLLTFAVKVGYLAAAPLPLLLVPILSSFSCSAASASSLSFSATKGGRSTVESGRARGLPLRRLTGGGVHAASHHPPRASADMSTRSTAPVPVPSPPGIDISRLRSGEHKQAQAAKTQWASAGESRR</sequence>
<feature type="transmembrane region" description="Helical" evidence="2">
    <location>
        <begin position="130"/>
        <end position="150"/>
    </location>
</feature>
<feature type="transmembrane region" description="Helical" evidence="2">
    <location>
        <begin position="59"/>
        <end position="81"/>
    </location>
</feature>
<dbReference type="Pfam" id="PF24803">
    <property type="entry name" value="DUF7704"/>
    <property type="match status" value="1"/>
</dbReference>
<dbReference type="InterPro" id="IPR056121">
    <property type="entry name" value="DUF7704"/>
</dbReference>
<dbReference type="EMBL" id="JACAZH010000075">
    <property type="protein sequence ID" value="KAF7328604.1"/>
    <property type="molecule type" value="Genomic_DNA"/>
</dbReference>
<name>A0A8H6WRU1_9AGAR</name>
<evidence type="ECO:0000259" key="4">
    <source>
        <dbReference type="Pfam" id="PF24803"/>
    </source>
</evidence>
<feature type="signal peptide" evidence="3">
    <location>
        <begin position="1"/>
        <end position="21"/>
    </location>
</feature>
<proteinExistence type="predicted"/>
<keyword evidence="3" id="KW-0732">Signal</keyword>
<evidence type="ECO:0000313" key="5">
    <source>
        <dbReference type="EMBL" id="KAF7328604.1"/>
    </source>
</evidence>
<evidence type="ECO:0000256" key="2">
    <source>
        <dbReference type="SAM" id="Phobius"/>
    </source>
</evidence>